<dbReference type="RefSeq" id="WP_114067788.1">
    <property type="nucleotide sequence ID" value="NZ_CP030850.1"/>
</dbReference>
<evidence type="ECO:0000313" key="2">
    <source>
        <dbReference type="Proteomes" id="UP000251993"/>
    </source>
</evidence>
<name>A0A344TK37_9BACT</name>
<protein>
    <submittedName>
        <fullName evidence="1">Uncharacterized protein</fullName>
    </submittedName>
</protein>
<sequence>MKSKFAGLNFDSVEVLTQEEKKKVKGGYGEITKPKGRWACNHISLSSFDSYSSCVSACGPQVFTINNCYYV</sequence>
<dbReference type="AlphaFoldDB" id="A0A344TK37"/>
<evidence type="ECO:0000313" key="1">
    <source>
        <dbReference type="EMBL" id="AXE19008.1"/>
    </source>
</evidence>
<accession>A0A344TK37</accession>
<dbReference type="KEGG" id="run:DR864_15250"/>
<dbReference type="EMBL" id="CP030850">
    <property type="protein sequence ID" value="AXE19008.1"/>
    <property type="molecule type" value="Genomic_DNA"/>
</dbReference>
<reference evidence="1 2" key="1">
    <citation type="submission" date="2018-07" db="EMBL/GenBank/DDBJ databases">
        <title>Genome sequencing of Runella.</title>
        <authorList>
            <person name="Baek M.-G."/>
            <person name="Yi H."/>
        </authorList>
    </citation>
    <scope>NUCLEOTIDE SEQUENCE [LARGE SCALE GENOMIC DNA]</scope>
    <source>
        <strain evidence="1 2">HYN0085</strain>
    </source>
</reference>
<dbReference type="Proteomes" id="UP000251993">
    <property type="component" value="Chromosome"/>
</dbReference>
<proteinExistence type="predicted"/>
<gene>
    <name evidence="1" type="ORF">DR864_15250</name>
</gene>
<keyword evidence="2" id="KW-1185">Reference proteome</keyword>
<organism evidence="1 2">
    <name type="scientific">Runella rosea</name>
    <dbReference type="NCBI Taxonomy" id="2259595"/>
    <lineage>
        <taxon>Bacteria</taxon>
        <taxon>Pseudomonadati</taxon>
        <taxon>Bacteroidota</taxon>
        <taxon>Cytophagia</taxon>
        <taxon>Cytophagales</taxon>
        <taxon>Spirosomataceae</taxon>
        <taxon>Runella</taxon>
    </lineage>
</organism>